<proteinExistence type="predicted"/>
<evidence type="ECO:0000256" key="4">
    <source>
        <dbReference type="ARBA" id="ARBA00023136"/>
    </source>
</evidence>
<feature type="domain" description="DUF2421" evidence="7">
    <location>
        <begin position="731"/>
        <end position="887"/>
    </location>
</feature>
<evidence type="ECO:0000256" key="2">
    <source>
        <dbReference type="ARBA" id="ARBA00022692"/>
    </source>
</evidence>
<feature type="transmembrane region" description="Helical" evidence="6">
    <location>
        <begin position="567"/>
        <end position="586"/>
    </location>
</feature>
<evidence type="ECO:0000259" key="8">
    <source>
        <dbReference type="Pfam" id="PF10337"/>
    </source>
</evidence>
<keyword evidence="2 6" id="KW-0812">Transmembrane</keyword>
<dbReference type="AlphaFoldDB" id="A0A067MYB3"/>
<evidence type="ECO:0000256" key="5">
    <source>
        <dbReference type="SAM" id="MobiDB-lite"/>
    </source>
</evidence>
<dbReference type="InterPro" id="IPR049453">
    <property type="entry name" value="Memb_transporter_dom"/>
</dbReference>
<feature type="compositionally biased region" description="Gly residues" evidence="5">
    <location>
        <begin position="493"/>
        <end position="502"/>
    </location>
</feature>
<feature type="transmembrane region" description="Helical" evidence="6">
    <location>
        <begin position="144"/>
        <end position="162"/>
    </location>
</feature>
<protein>
    <recommendedName>
        <fullName evidence="12">ER transporter 6TM N-terminal domain-containing protein</fullName>
    </recommendedName>
</protein>
<evidence type="ECO:0000313" key="11">
    <source>
        <dbReference type="Proteomes" id="UP000027195"/>
    </source>
</evidence>
<feature type="transmembrane region" description="Helical" evidence="6">
    <location>
        <begin position="67"/>
        <end position="87"/>
    </location>
</feature>
<feature type="domain" description="Integral membrane bound transporter" evidence="9">
    <location>
        <begin position="596"/>
        <end position="726"/>
    </location>
</feature>
<dbReference type="InterPro" id="IPR018820">
    <property type="entry name" value="BRE4-related_DUF2421"/>
</dbReference>
<dbReference type="GO" id="GO:0016020">
    <property type="term" value="C:membrane"/>
    <property type="evidence" value="ECO:0007669"/>
    <property type="project" value="UniProtKB-SubCell"/>
</dbReference>
<dbReference type="PANTHER" id="PTHR37994">
    <property type="entry name" value="ARAE_2_N DOMAIN-CONTAINING PROTEIN-RELATED"/>
    <property type="match status" value="1"/>
</dbReference>
<feature type="transmembrane region" description="Helical" evidence="6">
    <location>
        <begin position="648"/>
        <end position="667"/>
    </location>
</feature>
<reference evidence="11" key="1">
    <citation type="journal article" date="2014" name="Proc. Natl. Acad. Sci. U.S.A.">
        <title>Extensive sampling of basidiomycete genomes demonstrates inadequacy of the white-rot/brown-rot paradigm for wood decay fungi.</title>
        <authorList>
            <person name="Riley R."/>
            <person name="Salamov A.A."/>
            <person name="Brown D.W."/>
            <person name="Nagy L.G."/>
            <person name="Floudas D."/>
            <person name="Held B.W."/>
            <person name="Levasseur A."/>
            <person name="Lombard V."/>
            <person name="Morin E."/>
            <person name="Otillar R."/>
            <person name="Lindquist E.A."/>
            <person name="Sun H."/>
            <person name="LaButti K.M."/>
            <person name="Schmutz J."/>
            <person name="Jabbour D."/>
            <person name="Luo H."/>
            <person name="Baker S.E."/>
            <person name="Pisabarro A.G."/>
            <person name="Walton J.D."/>
            <person name="Blanchette R.A."/>
            <person name="Henrissat B."/>
            <person name="Martin F."/>
            <person name="Cullen D."/>
            <person name="Hibbett D.S."/>
            <person name="Grigoriev I.V."/>
        </authorList>
    </citation>
    <scope>NUCLEOTIDE SEQUENCE [LARGE SCALE GENOMIC DNA]</scope>
    <source>
        <strain evidence="11">FD-172 SS1</strain>
    </source>
</reference>
<dbReference type="OrthoDB" id="2274698at2759"/>
<comment type="subcellular location">
    <subcellularLocation>
        <location evidence="1">Membrane</location>
        <topology evidence="1">Multi-pass membrane protein</topology>
    </subcellularLocation>
</comment>
<keyword evidence="4 6" id="KW-0472">Membrane</keyword>
<dbReference type="Pfam" id="PF13515">
    <property type="entry name" value="FUSC_2"/>
    <property type="match status" value="1"/>
</dbReference>
<evidence type="ECO:0000259" key="7">
    <source>
        <dbReference type="Pfam" id="PF10334"/>
    </source>
</evidence>
<feature type="region of interest" description="Disordered" evidence="5">
    <location>
        <begin position="478"/>
        <end position="511"/>
    </location>
</feature>
<dbReference type="InParanoid" id="A0A067MYB3"/>
<dbReference type="Proteomes" id="UP000027195">
    <property type="component" value="Unassembled WGS sequence"/>
</dbReference>
<dbReference type="EMBL" id="KL198026">
    <property type="protein sequence ID" value="KDQ16837.1"/>
    <property type="molecule type" value="Genomic_DNA"/>
</dbReference>
<feature type="compositionally biased region" description="Basic and acidic residues" evidence="5">
    <location>
        <begin position="479"/>
        <end position="491"/>
    </location>
</feature>
<feature type="transmembrane region" description="Helical" evidence="6">
    <location>
        <begin position="20"/>
        <end position="37"/>
    </location>
</feature>
<evidence type="ECO:0000313" key="10">
    <source>
        <dbReference type="EMBL" id="KDQ16837.1"/>
    </source>
</evidence>
<sequence>MWLVELLQLDKWKSWSARRTIFRCWLAAWLCALAILIRPLEKTAGQAAFLPLIFIFIKPPSEPTPVFVTQSLFAGVVILATWAWCTLGMKFALLARNHAKDQAILQRLSITVLQHDPHATPAEIEAQLSAEIFKGAFLQLRSSVVWAFFFFLGTYALFLIRAYNVRLFFVMTFSLILLLIQATIAPLVPQFYAIQLSSIYLIPYSYYLAITLFCSIFVFPTSVASTTMEGLAASTRTALTVQALSPEKIRAMEKDEIAAAVEKHAAVRAGGVSLFDSMQFTVPWLGHEISVGKASGKDVKRLFYRTRAMSMKAGALTIFLKHAAYRKKHAVDEKIAPSDSSNISLSLDTLFEDLTNSTSEYFAAIIQGIQALHDFYERQSRWDAGVVSIFRSTNDVAGLQSSLDQIDEASRAEKRGLLSSGLNHKRDGETPPSYLHELYLAFLDRVVEDLRAALRLAMEIDGRKGRIWWPGAQKSYASSDEKENAENDAHGHGLLGALGGGEDVPSGEDNPDVIDGVAPTAPTSLELPAPAKPSNIIPSDTVDERPAENLGTRVYKIFAWFLRSESLFALKIAFLAVALACPAWITNNGTASFYYREKGLWVLVTAMTSKGMYSSDTTYGFLQRVIGCVLGGVIGMVMWYISAGNGRGNAYGLAAVFAVVLLFGIPYRIWSSNFLLAVTCTTTAALVVGYSWMDETIPVLGNPGVGYQIFWKRTLLVLIGLTAAFIADLLPKPKFGREELRRSYSVITLELGAVTAAILRRVTLAENDEPTAQATPNMIATELKVLAIYNKLRLSSMRIMLGRFEPSIRKKWSAAHYLSLQSTLFDISDSLAVLAVACEAMTPEENAVFNASSAMKLDQIHAMLNIFHAASSALATQRPLPHMLPSPYHVVSTKPNPSLDTELAVVLGPQSSHTLIIAEGTLIVLAKLSERLAQQCQVLFGTTFVIPV</sequence>
<name>A0A067MYB3_BOTB1</name>
<evidence type="ECO:0000259" key="9">
    <source>
        <dbReference type="Pfam" id="PF13515"/>
    </source>
</evidence>
<feature type="transmembrane region" description="Helical" evidence="6">
    <location>
        <begin position="621"/>
        <end position="642"/>
    </location>
</feature>
<evidence type="ECO:0000256" key="6">
    <source>
        <dbReference type="SAM" id="Phobius"/>
    </source>
</evidence>
<feature type="transmembrane region" description="Helical" evidence="6">
    <location>
        <begin position="200"/>
        <end position="219"/>
    </location>
</feature>
<keyword evidence="11" id="KW-1185">Reference proteome</keyword>
<dbReference type="InterPro" id="IPR018823">
    <property type="entry name" value="ArAE_2_N"/>
</dbReference>
<evidence type="ECO:0000256" key="3">
    <source>
        <dbReference type="ARBA" id="ARBA00022989"/>
    </source>
</evidence>
<dbReference type="HOGENOM" id="CLU_003918_1_0_1"/>
<feature type="transmembrane region" description="Helical" evidence="6">
    <location>
        <begin position="713"/>
        <end position="731"/>
    </location>
</feature>
<evidence type="ECO:0000256" key="1">
    <source>
        <dbReference type="ARBA" id="ARBA00004141"/>
    </source>
</evidence>
<accession>A0A067MYB3</accession>
<feature type="domain" description="Putative ER transporter 6TM N-terminal" evidence="8">
    <location>
        <begin position="19"/>
        <end position="322"/>
    </location>
</feature>
<organism evidence="10 11">
    <name type="scientific">Botryobasidium botryosum (strain FD-172 SS1)</name>
    <dbReference type="NCBI Taxonomy" id="930990"/>
    <lineage>
        <taxon>Eukaryota</taxon>
        <taxon>Fungi</taxon>
        <taxon>Dikarya</taxon>
        <taxon>Basidiomycota</taxon>
        <taxon>Agaricomycotina</taxon>
        <taxon>Agaricomycetes</taxon>
        <taxon>Cantharellales</taxon>
        <taxon>Botryobasidiaceae</taxon>
        <taxon>Botryobasidium</taxon>
    </lineage>
</organism>
<evidence type="ECO:0008006" key="12">
    <source>
        <dbReference type="Google" id="ProtNLM"/>
    </source>
</evidence>
<keyword evidence="3 6" id="KW-1133">Transmembrane helix</keyword>
<dbReference type="Pfam" id="PF10334">
    <property type="entry name" value="BRE4"/>
    <property type="match status" value="1"/>
</dbReference>
<dbReference type="Pfam" id="PF10337">
    <property type="entry name" value="ArAE_2_N"/>
    <property type="match status" value="1"/>
</dbReference>
<feature type="transmembrane region" description="Helical" evidence="6">
    <location>
        <begin position="674"/>
        <end position="693"/>
    </location>
</feature>
<gene>
    <name evidence="10" type="ORF">BOTBODRAFT_241914</name>
</gene>
<dbReference type="STRING" id="930990.A0A067MYB3"/>
<feature type="transmembrane region" description="Helical" evidence="6">
    <location>
        <begin position="168"/>
        <end position="188"/>
    </location>
</feature>